<gene>
    <name evidence="3" type="ORF">AJ79_00599</name>
</gene>
<keyword evidence="4" id="KW-1185">Reference proteome</keyword>
<dbReference type="GO" id="GO:0030163">
    <property type="term" value="P:protein catabolic process"/>
    <property type="evidence" value="ECO:0007669"/>
    <property type="project" value="TreeGrafter"/>
</dbReference>
<dbReference type="GO" id="GO:0008418">
    <property type="term" value="F:protein-N-terminal asparagine amidohydrolase activity"/>
    <property type="evidence" value="ECO:0007669"/>
    <property type="project" value="InterPro"/>
</dbReference>
<dbReference type="Gene3D" id="3.60.110.10">
    <property type="entry name" value="Carbon-nitrogen hydrolase"/>
    <property type="match status" value="1"/>
</dbReference>
<dbReference type="STRING" id="1447875.A0A2B7YAP4"/>
<dbReference type="EMBL" id="PDNB01000005">
    <property type="protein sequence ID" value="PGH18260.1"/>
    <property type="molecule type" value="Genomic_DNA"/>
</dbReference>
<proteinExistence type="predicted"/>
<dbReference type="OrthoDB" id="201515at2759"/>
<reference evidence="3 4" key="1">
    <citation type="submission" date="2017-10" db="EMBL/GenBank/DDBJ databases">
        <title>Comparative genomics in systemic dimorphic fungi from Ajellomycetaceae.</title>
        <authorList>
            <person name="Munoz J.F."/>
            <person name="Mcewen J.G."/>
            <person name="Clay O.K."/>
            <person name="Cuomo C.A."/>
        </authorList>
    </citation>
    <scope>NUCLEOTIDE SEQUENCE [LARGE SCALE GENOMIC DNA]</scope>
    <source>
        <strain evidence="3 4">UAMH5409</strain>
    </source>
</reference>
<feature type="domain" description="CN hydrolase" evidence="2">
    <location>
        <begin position="1"/>
        <end position="427"/>
    </location>
</feature>
<dbReference type="SUPFAM" id="SSF56317">
    <property type="entry name" value="Carbon-nitrogen hydrolase"/>
    <property type="match status" value="2"/>
</dbReference>
<accession>A0A2B7YAP4</accession>
<dbReference type="InterPro" id="IPR039703">
    <property type="entry name" value="Nta1"/>
</dbReference>
<evidence type="ECO:0000256" key="1">
    <source>
        <dbReference type="SAM" id="MobiDB-lite"/>
    </source>
</evidence>
<sequence length="451" mass="48886">MRIATLQLSPRIGDVEGNIRRANTLLSILEKKLERLNGGTGAEWGGGADADSARGLLDVLVLPEMAFSGYNFPSLKAIEPYLEPTESGPSSRWARDTARRLGCAVCVGYPELAEAKEGPPPGSSLSATSLPTKKHNEPQQNGYVGYDKNETETKPTIGDDTVDLSSSNGATKTIEQEEEKINENNTSSNSTAPIRFNSALLVSPTGTTLYNYQKRFLYYTDEPWASEGRNGKGFFHLPLSSSTASTTTASNHTSSPTASAAVTIPTAIGICMDINPYKFQAPWHLCEFATHVLSSGAKLVLLPMAWLTLLSPLELELLADRPDLDTFKYWIMRFLPVIERGCVNGEGEGNWGDGIIIVFANRVGEERDGFRIGGEGDGVARYAGSSCVVGVRRKDRGWGTELEGAEIVVWEMLGRGEEGVCFVDTEREPKMVFRVGGRGRGDEGEDGDESS</sequence>
<dbReference type="GO" id="GO:0070773">
    <property type="term" value="F:protein-N-terminal glutamine amidohydrolase activity"/>
    <property type="evidence" value="ECO:0007669"/>
    <property type="project" value="InterPro"/>
</dbReference>
<dbReference type="Proteomes" id="UP000223968">
    <property type="component" value="Unassembled WGS sequence"/>
</dbReference>
<organism evidence="3 4">
    <name type="scientific">Helicocarpus griseus UAMH5409</name>
    <dbReference type="NCBI Taxonomy" id="1447875"/>
    <lineage>
        <taxon>Eukaryota</taxon>
        <taxon>Fungi</taxon>
        <taxon>Dikarya</taxon>
        <taxon>Ascomycota</taxon>
        <taxon>Pezizomycotina</taxon>
        <taxon>Eurotiomycetes</taxon>
        <taxon>Eurotiomycetidae</taxon>
        <taxon>Onygenales</taxon>
        <taxon>Ajellomycetaceae</taxon>
        <taxon>Helicocarpus</taxon>
    </lineage>
</organism>
<dbReference type="InterPro" id="IPR003010">
    <property type="entry name" value="C-N_Hydrolase"/>
</dbReference>
<comment type="caution">
    <text evidence="3">The sequence shown here is derived from an EMBL/GenBank/DDBJ whole genome shotgun (WGS) entry which is preliminary data.</text>
</comment>
<dbReference type="PANTHER" id="PTHR11750">
    <property type="entry name" value="PROTEIN N-TERMINAL AMIDASE"/>
    <property type="match status" value="1"/>
</dbReference>
<feature type="region of interest" description="Disordered" evidence="1">
    <location>
        <begin position="113"/>
        <end position="167"/>
    </location>
</feature>
<dbReference type="AlphaFoldDB" id="A0A2B7YAP4"/>
<dbReference type="InterPro" id="IPR036526">
    <property type="entry name" value="C-N_Hydrolase_sf"/>
</dbReference>
<evidence type="ECO:0000259" key="2">
    <source>
        <dbReference type="PROSITE" id="PS50263"/>
    </source>
</evidence>
<name>A0A2B7YAP4_9EURO</name>
<dbReference type="Pfam" id="PF00795">
    <property type="entry name" value="CN_hydrolase"/>
    <property type="match status" value="1"/>
</dbReference>
<dbReference type="PANTHER" id="PTHR11750:SF26">
    <property type="entry name" value="PROTEIN N-TERMINAL AMIDASE"/>
    <property type="match status" value="1"/>
</dbReference>
<dbReference type="PROSITE" id="PS50263">
    <property type="entry name" value="CN_HYDROLASE"/>
    <property type="match status" value="1"/>
</dbReference>
<evidence type="ECO:0000313" key="4">
    <source>
        <dbReference type="Proteomes" id="UP000223968"/>
    </source>
</evidence>
<evidence type="ECO:0000313" key="3">
    <source>
        <dbReference type="EMBL" id="PGH18260.1"/>
    </source>
</evidence>
<protein>
    <recommendedName>
        <fullName evidence="2">CN hydrolase domain-containing protein</fullName>
    </recommendedName>
</protein>